<evidence type="ECO:0000313" key="2">
    <source>
        <dbReference type="EMBL" id="STM17213.1"/>
    </source>
</evidence>
<gene>
    <name evidence="2" type="ORF">NCTC7922_03659</name>
</gene>
<evidence type="ECO:0000256" key="1">
    <source>
        <dbReference type="SAM" id="MobiDB-lite"/>
    </source>
</evidence>
<dbReference type="AlphaFoldDB" id="A0A2X1MSH1"/>
<accession>A0A2X1MSH1</accession>
<dbReference type="EMBL" id="UGFC01000006">
    <property type="protein sequence ID" value="STM17213.1"/>
    <property type="molecule type" value="Genomic_DNA"/>
</dbReference>
<evidence type="ECO:0000313" key="3">
    <source>
        <dbReference type="Proteomes" id="UP000254174"/>
    </source>
</evidence>
<reference evidence="2 3" key="1">
    <citation type="submission" date="2018-06" db="EMBL/GenBank/DDBJ databases">
        <authorList>
            <consortium name="Pathogen Informatics"/>
            <person name="Doyle S."/>
        </authorList>
    </citation>
    <scope>NUCLEOTIDE SEQUENCE [LARGE SCALE GENOMIC DNA]</scope>
    <source>
        <strain evidence="2 3">NCTC7922</strain>
    </source>
</reference>
<name>A0A2X1MSH1_ECOLX</name>
<organism evidence="2 3">
    <name type="scientific">Escherichia coli</name>
    <dbReference type="NCBI Taxonomy" id="562"/>
    <lineage>
        <taxon>Bacteria</taxon>
        <taxon>Pseudomonadati</taxon>
        <taxon>Pseudomonadota</taxon>
        <taxon>Gammaproteobacteria</taxon>
        <taxon>Enterobacterales</taxon>
        <taxon>Enterobacteriaceae</taxon>
        <taxon>Escherichia</taxon>
    </lineage>
</organism>
<protein>
    <submittedName>
        <fullName evidence="2">Relaxase/mobilization nuclease domain-containing protein</fullName>
    </submittedName>
</protein>
<proteinExistence type="predicted"/>
<dbReference type="Proteomes" id="UP000254174">
    <property type="component" value="Unassembled WGS sequence"/>
</dbReference>
<feature type="region of interest" description="Disordered" evidence="1">
    <location>
        <begin position="196"/>
        <end position="225"/>
    </location>
</feature>
<feature type="compositionally biased region" description="Polar residues" evidence="1">
    <location>
        <begin position="200"/>
        <end position="214"/>
    </location>
</feature>
<sequence length="225" mass="26258">MQALIRLKEDIRDERQKLIADGKWYPPSYRQWVEIQAAQGDRAAVSQLRGWDYRDRRKDKSRTTTTDRCVVLCEPGGTPVYGNTGDLETRLQKNGSVRFRDRRTGEFVCTDYGDRVVFRNHHDRNALADKLDLIAPVLFERDPRMSFEPEGNDGQFNQVFAEMVAWHNVTGFSEHGNYVITRPDVDQHREVSERGYRNYMDSNTYRDGTQPVQDSENRWEPPTPV</sequence>